<protein>
    <recommendedName>
        <fullName evidence="4">NinG protein</fullName>
    </recommendedName>
</protein>
<reference evidence="2" key="1">
    <citation type="submission" date="2023-07" db="EMBL/GenBank/DDBJ databases">
        <title>Sorghum-associated microbial communities from plants grown in Nebraska, USA.</title>
        <authorList>
            <person name="Schachtman D."/>
        </authorList>
    </citation>
    <scope>NUCLEOTIDE SEQUENCE</scope>
    <source>
        <strain evidence="2">DS1061</strain>
    </source>
</reference>
<name>A0AB73IPX5_9BURK</name>
<dbReference type="Pfam" id="PF05766">
    <property type="entry name" value="NinG"/>
    <property type="match status" value="1"/>
</dbReference>
<comment type="caution">
    <text evidence="2">The sequence shown here is derived from an EMBL/GenBank/DDBJ whole genome shotgun (WGS) entry which is preliminary data.</text>
</comment>
<dbReference type="AlphaFoldDB" id="A0AB73IPX5"/>
<proteinExistence type="predicted"/>
<evidence type="ECO:0000313" key="2">
    <source>
        <dbReference type="EMBL" id="MDP9652075.1"/>
    </source>
</evidence>
<keyword evidence="1" id="KW-0175">Coiled coil</keyword>
<dbReference type="Proteomes" id="UP001229486">
    <property type="component" value="Unassembled WGS sequence"/>
</dbReference>
<evidence type="ECO:0000313" key="3">
    <source>
        <dbReference type="Proteomes" id="UP001229486"/>
    </source>
</evidence>
<evidence type="ECO:0000256" key="1">
    <source>
        <dbReference type="SAM" id="Coils"/>
    </source>
</evidence>
<evidence type="ECO:0008006" key="4">
    <source>
        <dbReference type="Google" id="ProtNLM"/>
    </source>
</evidence>
<gene>
    <name evidence="2" type="ORF">J2793_007550</name>
</gene>
<dbReference type="EMBL" id="JAURTK010000062">
    <property type="protein sequence ID" value="MDP9652075.1"/>
    <property type="molecule type" value="Genomic_DNA"/>
</dbReference>
<sequence length="168" mass="18762">MSKACSVPCAMDLVRKANARKEAKAKREEAKATRVAKEKVKTRGTHLKELQAAFNAWIRQRDAGLPCISCGRPASWQGQWDAGHFRSVGSSPASRFDPFNVNKQCGPCNVHLSGNLILYRVNLIKKIGLVEVERLEGPHLPLKLTLPEIQEMKAFYRAEVRRLKKAAA</sequence>
<accession>A0AB73IPX5</accession>
<feature type="coiled-coil region" evidence="1">
    <location>
        <begin position="11"/>
        <end position="40"/>
    </location>
</feature>
<organism evidence="2 3">
    <name type="scientific">Paraburkholderia caledonica</name>
    <dbReference type="NCBI Taxonomy" id="134536"/>
    <lineage>
        <taxon>Bacteria</taxon>
        <taxon>Pseudomonadati</taxon>
        <taxon>Pseudomonadota</taxon>
        <taxon>Betaproteobacteria</taxon>
        <taxon>Burkholderiales</taxon>
        <taxon>Burkholderiaceae</taxon>
        <taxon>Paraburkholderia</taxon>
    </lineage>
</organism>
<dbReference type="InterPro" id="IPR008713">
    <property type="entry name" value="Phage_lambda_NinG"/>
</dbReference>